<evidence type="ECO:0000256" key="7">
    <source>
        <dbReference type="SAM" id="Phobius"/>
    </source>
</evidence>
<reference evidence="9" key="1">
    <citation type="journal article" date="2019" name="Int. J. Syst. Evol. Microbiol.">
        <title>The Global Catalogue of Microorganisms (GCM) 10K type strain sequencing project: providing services to taxonomists for standard genome sequencing and annotation.</title>
        <authorList>
            <consortium name="The Broad Institute Genomics Platform"/>
            <consortium name="The Broad Institute Genome Sequencing Center for Infectious Disease"/>
            <person name="Wu L."/>
            <person name="Ma J."/>
        </authorList>
    </citation>
    <scope>NUCLEOTIDE SEQUENCE [LARGE SCALE GENOMIC DNA]</scope>
    <source>
        <strain evidence="9">JCM 31319</strain>
    </source>
</reference>
<organism evidence="8 9">
    <name type="scientific">Pontibacter rugosus</name>
    <dbReference type="NCBI Taxonomy" id="1745966"/>
    <lineage>
        <taxon>Bacteria</taxon>
        <taxon>Pseudomonadati</taxon>
        <taxon>Bacteroidota</taxon>
        <taxon>Cytophagia</taxon>
        <taxon>Cytophagales</taxon>
        <taxon>Hymenobacteraceae</taxon>
        <taxon>Pontibacter</taxon>
    </lineage>
</organism>
<comment type="caution">
    <text evidence="8">The sequence shown here is derived from an EMBL/GenBank/DDBJ whole genome shotgun (WGS) entry which is preliminary data.</text>
</comment>
<keyword evidence="6 7" id="KW-0472">Membrane</keyword>
<evidence type="ECO:0000256" key="1">
    <source>
        <dbReference type="ARBA" id="ARBA00004651"/>
    </source>
</evidence>
<sequence length="153" mass="17034">MAFKDRILYTHNTWSLAVLRLFLGLVMFPHGAQKLFGWFGGHGPAGFMKSFEQMSGMPGWLGWMVIIIEFIGSICLILGFWTRIWALGFIGLFIGIILSAHLSNGFFLNWSGNQSGEGFEYHLLVIGMAWALTVGGAGKLSIDHTMASQDRKF</sequence>
<feature type="transmembrane region" description="Helical" evidence="7">
    <location>
        <begin position="60"/>
        <end position="80"/>
    </location>
</feature>
<comment type="subcellular location">
    <subcellularLocation>
        <location evidence="1">Cell membrane</location>
        <topology evidence="1">Multi-pass membrane protein</topology>
    </subcellularLocation>
</comment>
<dbReference type="Proteomes" id="UP001597094">
    <property type="component" value="Unassembled WGS sequence"/>
</dbReference>
<dbReference type="Pfam" id="PF07681">
    <property type="entry name" value="DoxX"/>
    <property type="match status" value="1"/>
</dbReference>
<evidence type="ECO:0000256" key="3">
    <source>
        <dbReference type="ARBA" id="ARBA00022475"/>
    </source>
</evidence>
<accession>A0ABW3SMZ5</accession>
<dbReference type="InterPro" id="IPR032808">
    <property type="entry name" value="DoxX"/>
</dbReference>
<feature type="transmembrane region" description="Helical" evidence="7">
    <location>
        <begin position="87"/>
        <end position="109"/>
    </location>
</feature>
<protein>
    <submittedName>
        <fullName evidence="8">DoxX family protein</fullName>
    </submittedName>
</protein>
<gene>
    <name evidence="8" type="ORF">ACFQ2O_08565</name>
</gene>
<keyword evidence="9" id="KW-1185">Reference proteome</keyword>
<feature type="transmembrane region" description="Helical" evidence="7">
    <location>
        <begin position="121"/>
        <end position="142"/>
    </location>
</feature>
<dbReference type="InterPro" id="IPR051907">
    <property type="entry name" value="DoxX-like_oxidoreductase"/>
</dbReference>
<comment type="similarity">
    <text evidence="2">Belongs to the DoxX family.</text>
</comment>
<evidence type="ECO:0000256" key="6">
    <source>
        <dbReference type="ARBA" id="ARBA00023136"/>
    </source>
</evidence>
<dbReference type="PANTHER" id="PTHR33452:SF1">
    <property type="entry name" value="INNER MEMBRANE PROTEIN YPHA-RELATED"/>
    <property type="match status" value="1"/>
</dbReference>
<evidence type="ECO:0000256" key="2">
    <source>
        <dbReference type="ARBA" id="ARBA00006679"/>
    </source>
</evidence>
<dbReference type="PANTHER" id="PTHR33452">
    <property type="entry name" value="OXIDOREDUCTASE CATD-RELATED"/>
    <property type="match status" value="1"/>
</dbReference>
<dbReference type="RefSeq" id="WP_377525699.1">
    <property type="nucleotide sequence ID" value="NZ_JBHTLD010000059.1"/>
</dbReference>
<evidence type="ECO:0000313" key="9">
    <source>
        <dbReference type="Proteomes" id="UP001597094"/>
    </source>
</evidence>
<name>A0ABW3SMZ5_9BACT</name>
<evidence type="ECO:0000256" key="5">
    <source>
        <dbReference type="ARBA" id="ARBA00022989"/>
    </source>
</evidence>
<evidence type="ECO:0000256" key="4">
    <source>
        <dbReference type="ARBA" id="ARBA00022692"/>
    </source>
</evidence>
<keyword evidence="5 7" id="KW-1133">Transmembrane helix</keyword>
<keyword evidence="4 7" id="KW-0812">Transmembrane</keyword>
<dbReference type="EMBL" id="JBHTLD010000059">
    <property type="protein sequence ID" value="MFD1186253.1"/>
    <property type="molecule type" value="Genomic_DNA"/>
</dbReference>
<proteinExistence type="inferred from homology"/>
<keyword evidence="3" id="KW-1003">Cell membrane</keyword>
<evidence type="ECO:0000313" key="8">
    <source>
        <dbReference type="EMBL" id="MFD1186253.1"/>
    </source>
</evidence>